<dbReference type="OrthoDB" id="6286688at2"/>
<dbReference type="EMBL" id="FMHY01000002">
    <property type="protein sequence ID" value="SCL48727.1"/>
    <property type="molecule type" value="Genomic_DNA"/>
</dbReference>
<reference evidence="6" key="1">
    <citation type="submission" date="2016-06" db="EMBL/GenBank/DDBJ databases">
        <authorList>
            <person name="Varghese N."/>
            <person name="Submissions Spin"/>
        </authorList>
    </citation>
    <scope>NUCLEOTIDE SEQUENCE [LARGE SCALE GENOMIC DNA]</scope>
    <source>
        <strain evidence="6">DSM 44814</strain>
    </source>
</reference>
<dbReference type="STRING" id="227316.GA0070604_1763"/>
<evidence type="ECO:0000259" key="4">
    <source>
        <dbReference type="Pfam" id="PF13439"/>
    </source>
</evidence>
<dbReference type="PANTHER" id="PTHR45947">
    <property type="entry name" value="SULFOQUINOVOSYL TRANSFERASE SQD2"/>
    <property type="match status" value="1"/>
</dbReference>
<dbReference type="AlphaFoldDB" id="A0A1C6U3W6"/>
<dbReference type="Pfam" id="PF13439">
    <property type="entry name" value="Glyco_transf_4"/>
    <property type="match status" value="1"/>
</dbReference>
<feature type="domain" description="Glycosyltransferase subfamily 4-like N-terminal" evidence="4">
    <location>
        <begin position="21"/>
        <end position="184"/>
    </location>
</feature>
<evidence type="ECO:0000256" key="2">
    <source>
        <dbReference type="ARBA" id="ARBA00022679"/>
    </source>
</evidence>
<feature type="domain" description="Glycosyl transferase family 1" evidence="3">
    <location>
        <begin position="198"/>
        <end position="337"/>
    </location>
</feature>
<name>A0A1C6U3W6_9ACTN</name>
<dbReference type="GO" id="GO:1901137">
    <property type="term" value="P:carbohydrate derivative biosynthetic process"/>
    <property type="evidence" value="ECO:0007669"/>
    <property type="project" value="UniProtKB-ARBA"/>
</dbReference>
<keyword evidence="2" id="KW-0808">Transferase</keyword>
<evidence type="ECO:0000313" key="6">
    <source>
        <dbReference type="Proteomes" id="UP000199696"/>
    </source>
</evidence>
<proteinExistence type="predicted"/>
<dbReference type="InterPro" id="IPR011875">
    <property type="entry name" value="M1P_synthase"/>
</dbReference>
<keyword evidence="1" id="KW-0328">Glycosyltransferase</keyword>
<dbReference type="PANTHER" id="PTHR45947:SF14">
    <property type="entry name" value="SLL1723 PROTEIN"/>
    <property type="match status" value="1"/>
</dbReference>
<dbReference type="InterPro" id="IPR050194">
    <property type="entry name" value="Glycosyltransferase_grp1"/>
</dbReference>
<dbReference type="CDD" id="cd03801">
    <property type="entry name" value="GT4_PimA-like"/>
    <property type="match status" value="1"/>
</dbReference>
<accession>A0A1C6U3W6</accession>
<dbReference type="Proteomes" id="UP000199696">
    <property type="component" value="Unassembled WGS sequence"/>
</dbReference>
<sequence length="399" mass="42504">MTDSAGLRIDLLTREYPPEVYGGAGVHVEYLARELRRLADVRVHCFGAARDEPGVTAYAEPVELAGANPALRTMGVDLAMAADCAGTDVVHSHTWYANLAGHTAKLLHGVPHVVTAHSLEPLRPWKAEQLGGGYALSSWCERTAYEAADAIIAVSAGMRRDVLTAYPDVDPDRVRVVHNGIDTAQYAPDHGTDVLDRLGIDPSRPSVVYVGRITRQKGLPYLLRAARELPADTQLVLLAGAPDTAEIAAEVEGLVAELRATRSGVVWVAAMLPKHEVIQVLTHATIFACPSVYEPMGIVNLEAMACETAVVATATGGIPEVVADGETGVLVPIEQAADGSGRPLEPERFVADLATAINGVLADPARAAEFGRAGRRRAVEHFSWDAIAARTLGIYRSLL</sequence>
<gene>
    <name evidence="5" type="ORF">GA0070604_1763</name>
</gene>
<protein>
    <submittedName>
        <fullName evidence="5">Glycogen synthase (ADP-glucose)</fullName>
    </submittedName>
</protein>
<dbReference type="InterPro" id="IPR001296">
    <property type="entry name" value="Glyco_trans_1"/>
</dbReference>
<dbReference type="InterPro" id="IPR028098">
    <property type="entry name" value="Glyco_trans_4-like_N"/>
</dbReference>
<evidence type="ECO:0000259" key="3">
    <source>
        <dbReference type="Pfam" id="PF00534"/>
    </source>
</evidence>
<evidence type="ECO:0000313" key="5">
    <source>
        <dbReference type="EMBL" id="SCL48727.1"/>
    </source>
</evidence>
<dbReference type="RefSeq" id="WP_091117112.1">
    <property type="nucleotide sequence ID" value="NZ_FMHY01000002.1"/>
</dbReference>
<dbReference type="SUPFAM" id="SSF53756">
    <property type="entry name" value="UDP-Glycosyltransferase/glycogen phosphorylase"/>
    <property type="match status" value="1"/>
</dbReference>
<dbReference type="GO" id="GO:0016757">
    <property type="term" value="F:glycosyltransferase activity"/>
    <property type="evidence" value="ECO:0007669"/>
    <property type="project" value="UniProtKB-KW"/>
</dbReference>
<evidence type="ECO:0000256" key="1">
    <source>
        <dbReference type="ARBA" id="ARBA00022676"/>
    </source>
</evidence>
<dbReference type="GO" id="GO:0009250">
    <property type="term" value="P:glucan biosynthetic process"/>
    <property type="evidence" value="ECO:0007669"/>
    <property type="project" value="InterPro"/>
</dbReference>
<dbReference type="Gene3D" id="3.40.50.2000">
    <property type="entry name" value="Glycogen Phosphorylase B"/>
    <property type="match status" value="2"/>
</dbReference>
<dbReference type="Pfam" id="PF00534">
    <property type="entry name" value="Glycos_transf_1"/>
    <property type="match status" value="1"/>
</dbReference>
<organism evidence="5 6">
    <name type="scientific">Micromonospora eburnea</name>
    <dbReference type="NCBI Taxonomy" id="227316"/>
    <lineage>
        <taxon>Bacteria</taxon>
        <taxon>Bacillati</taxon>
        <taxon>Actinomycetota</taxon>
        <taxon>Actinomycetes</taxon>
        <taxon>Micromonosporales</taxon>
        <taxon>Micromonosporaceae</taxon>
        <taxon>Micromonospora</taxon>
    </lineage>
</organism>
<keyword evidence="6" id="KW-1185">Reference proteome</keyword>
<dbReference type="NCBIfam" id="TIGR02149">
    <property type="entry name" value="glgA_Coryne"/>
    <property type="match status" value="1"/>
</dbReference>